<comment type="caution">
    <text evidence="1">The sequence shown here is derived from an EMBL/GenBank/DDBJ whole genome shotgun (WGS) entry which is preliminary data.</text>
</comment>
<sequence>MGSPLSAASVTTTLLLPFCSSNGYKMQGGMEPVFPIGHSASGLQSTIVRPNSFIRNEHWPNSVAICHPISDLHHDCKTALEYVKNQLTISQSIIFKQNTQLQQILYENAKLEVIVKSKQWLFDTQIDQLLQQLNYYNNAYDHAIELLCNARKELMLQAEEIGELEGMNVFLEGGIQMLRSILDNNDTKKGNMERSIEEFQGEHLKAKECEEKATNEMMKKLKNPKIEQTKSLYIATANKESLRKQRSRLQHKCNLLHSRLYNANADRKQTAIQLKNTLTELKNVRASTLDAKYVSSTLTGHLLREYSNDPKLKAKNKTLKRANECFSAILGRLLARKKKAKQEGVSATANMDLVQHCSVAGALSVGAEVAETRPNLTSLTPTSMKQDSVDSAEIAENGNASGNCHMGRSGGIQGMFVFRSFTNNKSADKFFANLRA</sequence>
<accession>A0A0B2V314</accession>
<evidence type="ECO:0000313" key="2">
    <source>
        <dbReference type="Proteomes" id="UP000031036"/>
    </source>
</evidence>
<dbReference type="EMBL" id="JPKZ01002219">
    <property type="protein sequence ID" value="KHN77811.1"/>
    <property type="molecule type" value="Genomic_DNA"/>
</dbReference>
<dbReference type="Proteomes" id="UP000031036">
    <property type="component" value="Unassembled WGS sequence"/>
</dbReference>
<protein>
    <submittedName>
        <fullName evidence="1">Uncharacterized protein</fullName>
    </submittedName>
</protein>
<name>A0A0B2V314_TOXCA</name>
<reference evidence="1 2" key="1">
    <citation type="submission" date="2014-11" db="EMBL/GenBank/DDBJ databases">
        <title>Genetic blueprint of the zoonotic pathogen Toxocara canis.</title>
        <authorList>
            <person name="Zhu X.-Q."/>
            <person name="Korhonen P.K."/>
            <person name="Cai H."/>
            <person name="Young N.D."/>
            <person name="Nejsum P."/>
            <person name="von Samson-Himmelstjerna G."/>
            <person name="Boag P.R."/>
            <person name="Tan P."/>
            <person name="Li Q."/>
            <person name="Min J."/>
            <person name="Yang Y."/>
            <person name="Wang X."/>
            <person name="Fang X."/>
            <person name="Hall R.S."/>
            <person name="Hofmann A."/>
            <person name="Sternberg P.W."/>
            <person name="Jex A.R."/>
            <person name="Gasser R.B."/>
        </authorList>
    </citation>
    <scope>NUCLEOTIDE SEQUENCE [LARGE SCALE GENOMIC DNA]</scope>
    <source>
        <strain evidence="1">PN_DK_2014</strain>
    </source>
</reference>
<keyword evidence="2" id="KW-1185">Reference proteome</keyword>
<evidence type="ECO:0000313" key="1">
    <source>
        <dbReference type="EMBL" id="KHN77811.1"/>
    </source>
</evidence>
<organism evidence="1 2">
    <name type="scientific">Toxocara canis</name>
    <name type="common">Canine roundworm</name>
    <dbReference type="NCBI Taxonomy" id="6265"/>
    <lineage>
        <taxon>Eukaryota</taxon>
        <taxon>Metazoa</taxon>
        <taxon>Ecdysozoa</taxon>
        <taxon>Nematoda</taxon>
        <taxon>Chromadorea</taxon>
        <taxon>Rhabditida</taxon>
        <taxon>Spirurina</taxon>
        <taxon>Ascaridomorpha</taxon>
        <taxon>Ascaridoidea</taxon>
        <taxon>Toxocaridae</taxon>
        <taxon>Toxocara</taxon>
    </lineage>
</organism>
<proteinExistence type="predicted"/>
<gene>
    <name evidence="1" type="ORF">Tcan_16202</name>
</gene>
<dbReference type="AlphaFoldDB" id="A0A0B2V314"/>